<name>A0ABQ5QFJ9_9BACT</name>
<evidence type="ECO:0000313" key="2">
    <source>
        <dbReference type="Proteomes" id="UP001165069"/>
    </source>
</evidence>
<protein>
    <submittedName>
        <fullName evidence="1">Uncharacterized protein</fullName>
    </submittedName>
</protein>
<reference evidence="1 2" key="1">
    <citation type="journal article" date="2023" name="Antonie Van Leeuwenhoek">
        <title>Mesoterricola silvestris gen. nov., sp. nov., Mesoterricola sediminis sp. nov., Geothrix oryzae sp. nov., Geothrix edaphica sp. nov., Geothrix rubra sp. nov., and Geothrix limicola sp. nov., six novel members of Acidobacteriota isolated from soils.</title>
        <authorList>
            <person name="Itoh H."/>
            <person name="Sugisawa Y."/>
            <person name="Mise K."/>
            <person name="Xu Z."/>
            <person name="Kuniyasu M."/>
            <person name="Ushijima N."/>
            <person name="Kawano K."/>
            <person name="Kobayashi E."/>
            <person name="Shiratori Y."/>
            <person name="Masuda Y."/>
            <person name="Senoo K."/>
        </authorList>
    </citation>
    <scope>NUCLEOTIDE SEQUENCE [LARGE SCALE GENOMIC DNA]</scope>
    <source>
        <strain evidence="1 2">Red804</strain>
    </source>
</reference>
<comment type="caution">
    <text evidence="1">The sequence shown here is derived from an EMBL/GenBank/DDBJ whole genome shotgun (WGS) entry which is preliminary data.</text>
</comment>
<keyword evidence="2" id="KW-1185">Reference proteome</keyword>
<dbReference type="Proteomes" id="UP001165069">
    <property type="component" value="Unassembled WGS sequence"/>
</dbReference>
<organism evidence="1 2">
    <name type="scientific">Geothrix limicola</name>
    <dbReference type="NCBI Taxonomy" id="2927978"/>
    <lineage>
        <taxon>Bacteria</taxon>
        <taxon>Pseudomonadati</taxon>
        <taxon>Acidobacteriota</taxon>
        <taxon>Holophagae</taxon>
        <taxon>Holophagales</taxon>
        <taxon>Holophagaceae</taxon>
        <taxon>Geothrix</taxon>
    </lineage>
</organism>
<proteinExistence type="predicted"/>
<sequence length="51" mass="5755">MSPEAISNAKLIALLRRFMMEHAKSASRSICMCPICVDARKVLDKVYGENR</sequence>
<accession>A0ABQ5QFJ9</accession>
<dbReference type="RefSeq" id="WP_285573792.1">
    <property type="nucleotide sequence ID" value="NZ_BSDE01000003.1"/>
</dbReference>
<evidence type="ECO:0000313" key="1">
    <source>
        <dbReference type="EMBL" id="GLH73138.1"/>
    </source>
</evidence>
<dbReference type="EMBL" id="BSDE01000003">
    <property type="protein sequence ID" value="GLH73138.1"/>
    <property type="molecule type" value="Genomic_DNA"/>
</dbReference>
<gene>
    <name evidence="1" type="ORF">GETHLI_16400</name>
</gene>